<evidence type="ECO:0000313" key="7">
    <source>
        <dbReference type="EMBL" id="MBX4195086.1"/>
    </source>
</evidence>
<name>A0AAW4QLV7_9ENTE</name>
<evidence type="ECO:0000313" key="8">
    <source>
        <dbReference type="Proteomes" id="UP000704433"/>
    </source>
</evidence>
<feature type="transmembrane region" description="Helical" evidence="5">
    <location>
        <begin position="235"/>
        <end position="253"/>
    </location>
</feature>
<feature type="transmembrane region" description="Helical" evidence="5">
    <location>
        <begin position="21"/>
        <end position="51"/>
    </location>
</feature>
<organism evidence="7 8">
    <name type="scientific">Enterococcus lactis</name>
    <dbReference type="NCBI Taxonomy" id="357441"/>
    <lineage>
        <taxon>Bacteria</taxon>
        <taxon>Bacillati</taxon>
        <taxon>Bacillota</taxon>
        <taxon>Bacilli</taxon>
        <taxon>Lactobacillales</taxon>
        <taxon>Enterococcaceae</taxon>
        <taxon>Enterococcus</taxon>
    </lineage>
</organism>
<accession>A0AAW4QLV7</accession>
<keyword evidence="4 5" id="KW-0472">Membrane</keyword>
<feature type="transmembrane region" description="Helical" evidence="5">
    <location>
        <begin position="377"/>
        <end position="393"/>
    </location>
</feature>
<feature type="transmembrane region" description="Helical" evidence="5">
    <location>
        <begin position="165"/>
        <end position="183"/>
    </location>
</feature>
<keyword evidence="2 5" id="KW-0812">Transmembrane</keyword>
<dbReference type="RefSeq" id="WP_220725648.1">
    <property type="nucleotide sequence ID" value="NZ_JAIFOD010000070.1"/>
</dbReference>
<evidence type="ECO:0000259" key="6">
    <source>
        <dbReference type="Pfam" id="PF04932"/>
    </source>
</evidence>
<dbReference type="EMBL" id="JAIFOD010000070">
    <property type="protein sequence ID" value="MBX4195086.1"/>
    <property type="molecule type" value="Genomic_DNA"/>
</dbReference>
<comment type="subcellular location">
    <subcellularLocation>
        <location evidence="1">Membrane</location>
        <topology evidence="1">Multi-pass membrane protein</topology>
    </subcellularLocation>
</comment>
<keyword evidence="3 5" id="KW-1133">Transmembrane helix</keyword>
<dbReference type="PANTHER" id="PTHR37422:SF17">
    <property type="entry name" value="O-ANTIGEN LIGASE"/>
    <property type="match status" value="1"/>
</dbReference>
<dbReference type="PANTHER" id="PTHR37422">
    <property type="entry name" value="TEICHURONIC ACID BIOSYNTHESIS PROTEIN TUAE"/>
    <property type="match status" value="1"/>
</dbReference>
<dbReference type="Proteomes" id="UP000704433">
    <property type="component" value="Unassembled WGS sequence"/>
</dbReference>
<reference evidence="7" key="1">
    <citation type="journal article" date="2022" name="J. Anim. Sci.">
        <title>Whole genome sequence analyses-based assessment of virulence potential and antimicrobial susceptibilities and resistance of Enterococcus faecium strains isolated from commercial swine and cattle probiotic products.</title>
        <authorList>
            <person name="Shridhar P.B."/>
            <person name="Amachawadi R.G."/>
            <person name="Tokach M."/>
            <person name="Patel I."/>
            <person name="Gangiredla J."/>
            <person name="Mammel M."/>
            <person name="Nagaraja T.G."/>
        </authorList>
    </citation>
    <scope>NUCLEOTIDE SEQUENCE</scope>
    <source>
        <strain evidence="7">EF216</strain>
    </source>
</reference>
<evidence type="ECO:0000256" key="2">
    <source>
        <dbReference type="ARBA" id="ARBA00022692"/>
    </source>
</evidence>
<feature type="transmembrane region" description="Helical" evidence="5">
    <location>
        <begin position="93"/>
        <end position="110"/>
    </location>
</feature>
<evidence type="ECO:0000256" key="3">
    <source>
        <dbReference type="ARBA" id="ARBA00022989"/>
    </source>
</evidence>
<protein>
    <submittedName>
        <fullName evidence="7">O-antigen ligase family protein</fullName>
    </submittedName>
</protein>
<dbReference type="AlphaFoldDB" id="A0AAW4QLV7"/>
<dbReference type="InterPro" id="IPR051533">
    <property type="entry name" value="WaaL-like"/>
</dbReference>
<dbReference type="GO" id="GO:0016874">
    <property type="term" value="F:ligase activity"/>
    <property type="evidence" value="ECO:0007669"/>
    <property type="project" value="UniProtKB-KW"/>
</dbReference>
<keyword evidence="7" id="KW-0436">Ligase</keyword>
<feature type="transmembrane region" description="Helical" evidence="5">
    <location>
        <begin position="63"/>
        <end position="81"/>
    </location>
</feature>
<gene>
    <name evidence="7" type="ORF">KYX84_13140</name>
</gene>
<feature type="domain" description="O-antigen ligase-related" evidence="6">
    <location>
        <begin position="196"/>
        <end position="358"/>
    </location>
</feature>
<dbReference type="InterPro" id="IPR007016">
    <property type="entry name" value="O-antigen_ligase-rel_domated"/>
</dbReference>
<feature type="transmembrane region" description="Helical" evidence="5">
    <location>
        <begin position="122"/>
        <end position="144"/>
    </location>
</feature>
<feature type="transmembrane region" description="Helical" evidence="5">
    <location>
        <begin position="195"/>
        <end position="226"/>
    </location>
</feature>
<comment type="caution">
    <text evidence="7">The sequence shown here is derived from an EMBL/GenBank/DDBJ whole genome shotgun (WGS) entry which is preliminary data.</text>
</comment>
<evidence type="ECO:0000256" key="1">
    <source>
        <dbReference type="ARBA" id="ARBA00004141"/>
    </source>
</evidence>
<dbReference type="GO" id="GO:0016020">
    <property type="term" value="C:membrane"/>
    <property type="evidence" value="ECO:0007669"/>
    <property type="project" value="UniProtKB-SubCell"/>
</dbReference>
<proteinExistence type="predicted"/>
<evidence type="ECO:0000256" key="5">
    <source>
        <dbReference type="SAM" id="Phobius"/>
    </source>
</evidence>
<dbReference type="Pfam" id="PF04932">
    <property type="entry name" value="Wzy_C"/>
    <property type="match status" value="1"/>
</dbReference>
<feature type="transmembrane region" description="Helical" evidence="5">
    <location>
        <begin position="342"/>
        <end position="365"/>
    </location>
</feature>
<evidence type="ECO:0000256" key="4">
    <source>
        <dbReference type="ARBA" id="ARBA00023136"/>
    </source>
</evidence>
<sequence length="427" mass="49513">MLIEKEKIKIQSKKKITNKSMYFIAGLLFAISKVNFIFSLLLVVIYLSVNIVQLGKIPVTRKIIPLVFIFMIGLTTTLFHLNTLRGINILQDVLYFLRPGILMYFGYFIGWKNRKIMDFKYIIFKVVIIYSTLSVLYNLTNILLNLEYISHDFSFLKIREVMGKSDDLAVVGFFILMIYPLFTDRKIFSRKTTNIFIVIFFAYFITTFSRTTLLTLLLCFAIYLLFTKKIKIKTVVFLPLFAILPFFLSKFLLKFSAFNSFFIKIKNTFTELNSNLDWNDYRNIVLNWRGYEVFTAKEQLRMFSPLAKIFGHGFGTLIPVQYSDLVGVPLTEGGIILLHNGYYTLLIKVGLAGVALYLIFILVLLLTAKKNYPIKKLVSFILFCIGVIIFINTFTTTGIFKSIYSFGMLILIGYLLWEEEKVSVQKN</sequence>